<keyword evidence="3 6" id="KW-0812">Transmembrane</keyword>
<feature type="transmembrane region" description="Helical" evidence="6">
    <location>
        <begin position="419"/>
        <end position="439"/>
    </location>
</feature>
<evidence type="ECO:0000256" key="5">
    <source>
        <dbReference type="ARBA" id="ARBA00023136"/>
    </source>
</evidence>
<dbReference type="InterPro" id="IPR017452">
    <property type="entry name" value="GPCR_Rhodpsn_7TM"/>
</dbReference>
<dbReference type="PANTHER" id="PTHR46273:SF15">
    <property type="entry name" value="MYOSUPPRESSIN RECEPTOR 1, ISOFORM B-RELATED"/>
    <property type="match status" value="1"/>
</dbReference>
<feature type="transmembrane region" description="Helical" evidence="6">
    <location>
        <begin position="382"/>
        <end position="407"/>
    </location>
</feature>
<name>A0ABK9N7I0_GLOMM</name>
<comment type="subcellular location">
    <subcellularLocation>
        <location evidence="1">Membrane</location>
    </subcellularLocation>
</comment>
<evidence type="ECO:0000313" key="9">
    <source>
        <dbReference type="Proteomes" id="UP000092444"/>
    </source>
</evidence>
<feature type="transmembrane region" description="Helical" evidence="6">
    <location>
        <begin position="97"/>
        <end position="127"/>
    </location>
</feature>
<dbReference type="CDD" id="cd14978">
    <property type="entry name" value="7tmA_FMRFamide_R-like"/>
    <property type="match status" value="1"/>
</dbReference>
<keyword evidence="4 6" id="KW-1133">Transmembrane helix</keyword>
<evidence type="ECO:0000256" key="2">
    <source>
        <dbReference type="ARBA" id="ARBA00010663"/>
    </source>
</evidence>
<feature type="transmembrane region" description="Helical" evidence="6">
    <location>
        <begin position="305"/>
        <end position="331"/>
    </location>
</feature>
<dbReference type="InterPro" id="IPR000276">
    <property type="entry name" value="GPCR_Rhodpsn"/>
</dbReference>
<dbReference type="PROSITE" id="PS50262">
    <property type="entry name" value="G_PROTEIN_RECEP_F1_2"/>
    <property type="match status" value="1"/>
</dbReference>
<feature type="transmembrane region" description="Helical" evidence="6">
    <location>
        <begin position="148"/>
        <end position="169"/>
    </location>
</feature>
<dbReference type="SUPFAM" id="SSF81321">
    <property type="entry name" value="Family A G protein-coupled receptor-like"/>
    <property type="match status" value="2"/>
</dbReference>
<dbReference type="EnsemblMetazoa" id="GMOY009670.R1734">
    <property type="protein sequence ID" value="GMOY009670.P1734"/>
    <property type="gene ID" value="GMOY009670"/>
</dbReference>
<keyword evidence="5 6" id="KW-0472">Membrane</keyword>
<accession>A0ABK9N7I0</accession>
<dbReference type="PANTHER" id="PTHR46273">
    <property type="entry name" value="MYOSUPPRESSIN RECEPTOR 1, ISOFORM B-RELATED"/>
    <property type="match status" value="1"/>
</dbReference>
<feature type="domain" description="G-protein coupled receptors family 1 profile" evidence="7">
    <location>
        <begin position="40"/>
        <end position="438"/>
    </location>
</feature>
<feature type="transmembrane region" description="Helical" evidence="6">
    <location>
        <begin position="59"/>
        <end position="77"/>
    </location>
</feature>
<evidence type="ECO:0000256" key="3">
    <source>
        <dbReference type="ARBA" id="ARBA00022692"/>
    </source>
</evidence>
<dbReference type="InterPro" id="IPR053219">
    <property type="entry name" value="GPCR_Dmsr-1"/>
</dbReference>
<dbReference type="Gene3D" id="1.20.1070.10">
    <property type="entry name" value="Rhodopsin 7-helix transmembrane proteins"/>
    <property type="match status" value="2"/>
</dbReference>
<evidence type="ECO:0000259" key="7">
    <source>
        <dbReference type="PROSITE" id="PS50262"/>
    </source>
</evidence>
<feature type="transmembrane region" description="Helical" evidence="6">
    <location>
        <begin position="25"/>
        <end position="47"/>
    </location>
</feature>
<dbReference type="Proteomes" id="UP000092444">
    <property type="component" value="Unassembled WGS sequence"/>
</dbReference>
<reference evidence="8" key="1">
    <citation type="submission" date="2025-05" db="UniProtKB">
        <authorList>
            <consortium name="EnsemblMetazoa"/>
        </authorList>
    </citation>
    <scope>IDENTIFICATION</scope>
    <source>
        <strain evidence="8">Yale</strain>
    </source>
</reference>
<dbReference type="PRINTS" id="PR00237">
    <property type="entry name" value="GPCRRHODOPSN"/>
</dbReference>
<evidence type="ECO:0000256" key="1">
    <source>
        <dbReference type="ARBA" id="ARBA00004370"/>
    </source>
</evidence>
<evidence type="ECO:0000313" key="8">
    <source>
        <dbReference type="EnsemblMetazoa" id="GMOY009670.P1734"/>
    </source>
</evidence>
<dbReference type="EMBL" id="CCAG010000293">
    <property type="status" value="NOT_ANNOTATED_CDS"/>
    <property type="molecule type" value="Genomic_DNA"/>
</dbReference>
<dbReference type="Pfam" id="PF10324">
    <property type="entry name" value="7TM_GPCR_Srw"/>
    <property type="match status" value="2"/>
</dbReference>
<protein>
    <recommendedName>
        <fullName evidence="7">G-protein coupled receptors family 1 profile domain-containing protein</fullName>
    </recommendedName>
</protein>
<evidence type="ECO:0000256" key="6">
    <source>
        <dbReference type="SAM" id="Phobius"/>
    </source>
</evidence>
<proteinExistence type="inferred from homology"/>
<organism evidence="8 9">
    <name type="scientific">Glossina morsitans morsitans</name>
    <name type="common">Savannah tsetse fly</name>
    <dbReference type="NCBI Taxonomy" id="37546"/>
    <lineage>
        <taxon>Eukaryota</taxon>
        <taxon>Metazoa</taxon>
        <taxon>Ecdysozoa</taxon>
        <taxon>Arthropoda</taxon>
        <taxon>Hexapoda</taxon>
        <taxon>Insecta</taxon>
        <taxon>Pterygota</taxon>
        <taxon>Neoptera</taxon>
        <taxon>Endopterygota</taxon>
        <taxon>Diptera</taxon>
        <taxon>Brachycera</taxon>
        <taxon>Muscomorpha</taxon>
        <taxon>Hippoboscoidea</taxon>
        <taxon>Glossinidae</taxon>
        <taxon>Glossina</taxon>
    </lineage>
</organism>
<evidence type="ECO:0000256" key="4">
    <source>
        <dbReference type="ARBA" id="ARBA00022989"/>
    </source>
</evidence>
<keyword evidence="9" id="KW-1185">Reference proteome</keyword>
<comment type="similarity">
    <text evidence="2">Belongs to the G-protein coupled receptor 1 family.</text>
</comment>
<sequence length="521" mass="58992">MTVNESKPLYCGSGFDDFHTSYKGWHGYISLIVCVLGTIANTLNIIVLTRRDMRSPTNAILTGLAVADLAVMLEYIPYTVHDYILEESLPREQRLTYSWACFIKFHSIFTQLLHTISIWLTVTLAVWRYIAVAHPQKNRQWCGMRTTIITIATAYIVCILVVVPSLYLITSIVEYFEVLDANGKPLSSTPLTQYMIDYERNFENKSLNSVDLGQSKQNDSNVADTLLNAVNRSNLIRVETTIFSTTSNSSSLLPATISSSSSSSSSSLALNKNVTFELNRNVTVYRLYLSELALRNKSLQNTTQLIYSVLIKLIPCIALTILSIRLIMALLEAKRRRKKLTTNAVNGLKSVTNGKAQEQQLHKRKGSKIFEKEKQTDRTTRMLLAVLLLFLITEFPQGILGLLNIVLGRDFLMQCYLRLSDLMDILALINSSINFILYCSMSRQFRTTFAILFRPKFLDKWVPIPAHEDEGQTGAINRDGISALPNLRQSVHRTNRMKRDRLSRSMVFEQNAATTTQITNV</sequence>
<dbReference type="InterPro" id="IPR019427">
    <property type="entry name" value="7TM_GPCR_serpentine_rcpt_Srw"/>
</dbReference>